<comment type="caution">
    <text evidence="1">The sequence shown here is derived from an EMBL/GenBank/DDBJ whole genome shotgun (WGS) entry which is preliminary data.</text>
</comment>
<reference evidence="1" key="1">
    <citation type="submission" date="2023-11" db="EMBL/GenBank/DDBJ databases">
        <authorList>
            <person name="De Vega J J."/>
            <person name="De Vega J J."/>
        </authorList>
    </citation>
    <scope>NUCLEOTIDE SEQUENCE</scope>
</reference>
<name>A0AAD2JV77_9AGAR</name>
<feature type="non-terminal residue" evidence="1">
    <location>
        <position position="86"/>
    </location>
</feature>
<keyword evidence="2" id="KW-1185">Reference proteome</keyword>
<evidence type="ECO:0000313" key="2">
    <source>
        <dbReference type="Proteomes" id="UP001295794"/>
    </source>
</evidence>
<accession>A0AAD2JV77</accession>
<gene>
    <name evidence="1" type="ORF">MYCIT1_LOCUS2994</name>
</gene>
<dbReference type="Proteomes" id="UP001295794">
    <property type="component" value="Unassembled WGS sequence"/>
</dbReference>
<evidence type="ECO:0000313" key="1">
    <source>
        <dbReference type="EMBL" id="CAK5263530.1"/>
    </source>
</evidence>
<protein>
    <submittedName>
        <fullName evidence="1">Uncharacterized protein</fullName>
    </submittedName>
</protein>
<dbReference type="AlphaFoldDB" id="A0AAD2JV77"/>
<organism evidence="1 2">
    <name type="scientific">Mycena citricolor</name>
    <dbReference type="NCBI Taxonomy" id="2018698"/>
    <lineage>
        <taxon>Eukaryota</taxon>
        <taxon>Fungi</taxon>
        <taxon>Dikarya</taxon>
        <taxon>Basidiomycota</taxon>
        <taxon>Agaricomycotina</taxon>
        <taxon>Agaricomycetes</taxon>
        <taxon>Agaricomycetidae</taxon>
        <taxon>Agaricales</taxon>
        <taxon>Marasmiineae</taxon>
        <taxon>Mycenaceae</taxon>
        <taxon>Mycena</taxon>
    </lineage>
</organism>
<sequence length="86" mass="9519">MRQEIDECGGGGSNININNILRALMLNWFCRIGCFYRHIKPVRLRVAVEVPATATATATAAASYILLLPFTFVTRSDLSQDPEYVG</sequence>
<dbReference type="EMBL" id="CAVNYO010000040">
    <property type="protein sequence ID" value="CAK5263530.1"/>
    <property type="molecule type" value="Genomic_DNA"/>
</dbReference>
<proteinExistence type="predicted"/>